<evidence type="ECO:0000313" key="3">
    <source>
        <dbReference type="EMBL" id="PZE22451.1"/>
    </source>
</evidence>
<proteinExistence type="predicted"/>
<keyword evidence="3" id="KW-0969">Cilium</keyword>
<dbReference type="CDD" id="cd17470">
    <property type="entry name" value="T3SS_Flik_C"/>
    <property type="match status" value="1"/>
</dbReference>
<evidence type="ECO:0000313" key="4">
    <source>
        <dbReference type="Proteomes" id="UP000214746"/>
    </source>
</evidence>
<name>A0A2W1NH44_PAEXE</name>
<keyword evidence="4" id="KW-1185">Reference proteome</keyword>
<protein>
    <submittedName>
        <fullName evidence="3">Flagellar hook-length control protein FliK</fullName>
    </submittedName>
</protein>
<dbReference type="InterPro" id="IPR038610">
    <property type="entry name" value="FliK-like_C_sf"/>
</dbReference>
<sequence length="526" mass="55874">MVVQSQAPINAAAFTSTSVAGNTIASASAEVNGQAVGGFSAALNGVLAGMPTDSQPSVQLSLTGLAALNQLLLAFERTASVSPDTQAEAALQQLDALVELLDADSEDASALLHNPDVQAWLVQMQAALMAYSSFTEPAVAPDGNSSGDAVTGDRAVELPLANHNVKAVGVNSLLFVPMEQPLEADDSLPGQAVSTLSNFSKSEAIDLLQQVKEVLQQTTKSQVAVTESARTIHAKVAELQEVLAPLLAGRRQDEVNKSGTANGSYTLAGGSALSHSRPNAQQNLLKPDTSVSIEVQAQPVSVNPKLEILAAKSAPPQTVTSSSLVTVDAPLFEPLVEMPTEMTEDNQAMPIHEFLKKLDNGERINKTLILVMNAPAFVEEMAEFVIKSFTMDVRAEGITEAKLSLYPEHLGQVDVKLTMQNGQLVAQFVAESAVGREMLESQLSQLKTTLQSQGIQVDKLEVSQSQAFESGLFQEQRQQQFKQSNKQQKDASSGEIVALDDELAQPKDKPAQSSRASRHTSIDTIA</sequence>
<dbReference type="Pfam" id="PF02120">
    <property type="entry name" value="Flg_hook"/>
    <property type="match status" value="1"/>
</dbReference>
<gene>
    <name evidence="3" type="ORF">CBW46_001305</name>
</gene>
<dbReference type="Gene3D" id="3.30.750.140">
    <property type="match status" value="1"/>
</dbReference>
<dbReference type="OrthoDB" id="2380967at2"/>
<feature type="region of interest" description="Disordered" evidence="1">
    <location>
        <begin position="254"/>
        <end position="278"/>
    </location>
</feature>
<organism evidence="3 4">
    <name type="scientific">Paenibacillus xerothermodurans</name>
    <dbReference type="NCBI Taxonomy" id="1977292"/>
    <lineage>
        <taxon>Bacteria</taxon>
        <taxon>Bacillati</taxon>
        <taxon>Bacillota</taxon>
        <taxon>Bacilli</taxon>
        <taxon>Bacillales</taxon>
        <taxon>Paenibacillaceae</taxon>
        <taxon>Paenibacillus</taxon>
    </lineage>
</organism>
<dbReference type="AlphaFoldDB" id="A0A2W1NH44"/>
<reference evidence="3" key="1">
    <citation type="submission" date="2018-06" db="EMBL/GenBank/DDBJ databases">
        <title>Paenibacillus xerothermodurans sp. nov. an extremely dry heat resistant spore forming bacterium isolated from the soil of Cape Canaveral, Florida.</title>
        <authorList>
            <person name="Seuylemezian A."/>
            <person name="Kaur N."/>
            <person name="Patil P."/>
            <person name="Patil P."/>
            <person name="Mayilraj S."/>
            <person name="Vaishampayan P."/>
        </authorList>
    </citation>
    <scope>NUCLEOTIDE SEQUENCE [LARGE SCALE GENOMIC DNA]</scope>
    <source>
        <strain evidence="3">ATCC 27380</strain>
    </source>
</reference>
<dbReference type="EMBL" id="NHRJ02000001">
    <property type="protein sequence ID" value="PZE22451.1"/>
    <property type="molecule type" value="Genomic_DNA"/>
</dbReference>
<comment type="caution">
    <text evidence="3">The sequence shown here is derived from an EMBL/GenBank/DDBJ whole genome shotgun (WGS) entry which is preliminary data.</text>
</comment>
<dbReference type="InterPro" id="IPR021136">
    <property type="entry name" value="Flagellar_hook_control-like_C"/>
</dbReference>
<keyword evidence="3" id="KW-0966">Cell projection</keyword>
<keyword evidence="3" id="KW-0282">Flagellum</keyword>
<feature type="region of interest" description="Disordered" evidence="1">
    <location>
        <begin position="480"/>
        <end position="526"/>
    </location>
</feature>
<feature type="domain" description="Flagellar hook-length control protein-like C-terminal" evidence="2">
    <location>
        <begin position="395"/>
        <end position="467"/>
    </location>
</feature>
<evidence type="ECO:0000256" key="1">
    <source>
        <dbReference type="SAM" id="MobiDB-lite"/>
    </source>
</evidence>
<evidence type="ECO:0000259" key="2">
    <source>
        <dbReference type="Pfam" id="PF02120"/>
    </source>
</evidence>
<accession>A0A2W1NH44</accession>
<dbReference type="Proteomes" id="UP000214746">
    <property type="component" value="Unassembled WGS sequence"/>
</dbReference>
<dbReference type="RefSeq" id="WP_089198222.1">
    <property type="nucleotide sequence ID" value="NZ_NHRJ02000001.1"/>
</dbReference>